<keyword evidence="4" id="KW-1185">Reference proteome</keyword>
<feature type="compositionally biased region" description="Low complexity" evidence="1">
    <location>
        <begin position="45"/>
        <end position="57"/>
    </location>
</feature>
<keyword evidence="2" id="KW-0472">Membrane</keyword>
<evidence type="ECO:0000256" key="1">
    <source>
        <dbReference type="SAM" id="MobiDB-lite"/>
    </source>
</evidence>
<dbReference type="Proteomes" id="UP001056436">
    <property type="component" value="Unassembled WGS sequence"/>
</dbReference>
<comment type="caution">
    <text evidence="3">The sequence shown here is derived from an EMBL/GenBank/DDBJ whole genome shotgun (WGS) entry which is preliminary data.</text>
</comment>
<reference evidence="3" key="1">
    <citation type="submission" date="2019-01" db="EMBL/GenBank/DDBJ databases">
        <title>Colletotrichum abscissum LGMF1257.</title>
        <authorList>
            <person name="Baroncelli R."/>
        </authorList>
    </citation>
    <scope>NUCLEOTIDE SEQUENCE</scope>
    <source>
        <strain evidence="3">Ca142</strain>
    </source>
</reference>
<gene>
    <name evidence="3" type="ORF">CABS02_05151</name>
</gene>
<dbReference type="AlphaFoldDB" id="A0A9Q0B2G1"/>
<feature type="transmembrane region" description="Helical" evidence="2">
    <location>
        <begin position="83"/>
        <end position="101"/>
    </location>
</feature>
<dbReference type="EMBL" id="SDAQ01000022">
    <property type="protein sequence ID" value="KAI3554670.1"/>
    <property type="molecule type" value="Genomic_DNA"/>
</dbReference>
<accession>A0A9Q0B2G1</accession>
<evidence type="ECO:0000313" key="4">
    <source>
        <dbReference type="Proteomes" id="UP001056436"/>
    </source>
</evidence>
<organism evidence="3 4">
    <name type="scientific">Colletotrichum abscissum</name>
    <dbReference type="NCBI Taxonomy" id="1671311"/>
    <lineage>
        <taxon>Eukaryota</taxon>
        <taxon>Fungi</taxon>
        <taxon>Dikarya</taxon>
        <taxon>Ascomycota</taxon>
        <taxon>Pezizomycotina</taxon>
        <taxon>Sordariomycetes</taxon>
        <taxon>Hypocreomycetidae</taxon>
        <taxon>Glomerellales</taxon>
        <taxon>Glomerellaceae</taxon>
        <taxon>Colletotrichum</taxon>
        <taxon>Colletotrichum acutatum species complex</taxon>
    </lineage>
</organism>
<proteinExistence type="predicted"/>
<evidence type="ECO:0000313" key="3">
    <source>
        <dbReference type="EMBL" id="KAI3554670.1"/>
    </source>
</evidence>
<keyword evidence="2" id="KW-0812">Transmembrane</keyword>
<feature type="region of interest" description="Disordered" evidence="1">
    <location>
        <begin position="29"/>
        <end position="61"/>
    </location>
</feature>
<protein>
    <submittedName>
        <fullName evidence="3">Uncharacterized protein</fullName>
    </submittedName>
</protein>
<sequence>MSAATVRIATRTLVLPAGLRGRPLQRAAFSTSPSWTAGGTAQGKNSSSSNNVNGNSNKIGGEDPIEIPAFNLRHISSSPRARFWLITGFCVIASVEMYGWYNFGPKILGWEGQGEDE</sequence>
<dbReference type="OrthoDB" id="4804717at2759"/>
<name>A0A9Q0B2G1_9PEZI</name>
<evidence type="ECO:0000256" key="2">
    <source>
        <dbReference type="SAM" id="Phobius"/>
    </source>
</evidence>
<feature type="compositionally biased region" description="Polar residues" evidence="1">
    <location>
        <begin position="29"/>
        <end position="44"/>
    </location>
</feature>
<keyword evidence="2" id="KW-1133">Transmembrane helix</keyword>